<reference evidence="17 18" key="1">
    <citation type="submission" date="2016-12" db="EMBL/GenBank/DDBJ databases">
        <title>Comparative genomics of Bartonella apis.</title>
        <authorList>
            <person name="Engel P."/>
        </authorList>
    </citation>
    <scope>NUCLEOTIDE SEQUENCE [LARGE SCALE GENOMIC DNA]</scope>
    <source>
        <strain evidence="17 18">PEB0149</strain>
    </source>
</reference>
<dbReference type="SUPFAM" id="SSF52374">
    <property type="entry name" value="Nucleotidylyl transferase"/>
    <property type="match status" value="1"/>
</dbReference>
<dbReference type="SMART" id="SM00904">
    <property type="entry name" value="Flavokinase"/>
    <property type="match status" value="1"/>
</dbReference>
<evidence type="ECO:0000256" key="14">
    <source>
        <dbReference type="ARBA" id="ARBA00049494"/>
    </source>
</evidence>
<dbReference type="NCBIfam" id="NF004160">
    <property type="entry name" value="PRK05627.1-3"/>
    <property type="match status" value="1"/>
</dbReference>
<dbReference type="EMBL" id="LXYT01000002">
    <property type="protein sequence ID" value="OLY43460.1"/>
    <property type="molecule type" value="Genomic_DNA"/>
</dbReference>
<dbReference type="Gene3D" id="3.40.50.620">
    <property type="entry name" value="HUPs"/>
    <property type="match status" value="1"/>
</dbReference>
<dbReference type="InterPro" id="IPR015865">
    <property type="entry name" value="Riboflavin_kinase_bac/euk"/>
</dbReference>
<keyword evidence="8 15" id="KW-0547">Nucleotide-binding</keyword>
<evidence type="ECO:0000313" key="17">
    <source>
        <dbReference type="EMBL" id="OLY43460.1"/>
    </source>
</evidence>
<feature type="domain" description="Riboflavin kinase" evidence="16">
    <location>
        <begin position="188"/>
        <end position="313"/>
    </location>
</feature>
<dbReference type="InterPro" id="IPR023468">
    <property type="entry name" value="Riboflavin_kinase"/>
</dbReference>
<dbReference type="InterPro" id="IPR002606">
    <property type="entry name" value="Riboflavin_kinase_bac"/>
</dbReference>
<keyword evidence="6 15" id="KW-0808">Transferase</keyword>
<dbReference type="GO" id="GO:0003919">
    <property type="term" value="F:FMN adenylyltransferase activity"/>
    <property type="evidence" value="ECO:0007669"/>
    <property type="project" value="UniProtKB-UniRule"/>
</dbReference>
<comment type="catalytic activity">
    <reaction evidence="14 15">
        <text>FMN + ATP + H(+) = FAD + diphosphate</text>
        <dbReference type="Rhea" id="RHEA:17237"/>
        <dbReference type="ChEBI" id="CHEBI:15378"/>
        <dbReference type="ChEBI" id="CHEBI:30616"/>
        <dbReference type="ChEBI" id="CHEBI:33019"/>
        <dbReference type="ChEBI" id="CHEBI:57692"/>
        <dbReference type="ChEBI" id="CHEBI:58210"/>
        <dbReference type="EC" id="2.7.7.2"/>
    </reaction>
</comment>
<evidence type="ECO:0000256" key="6">
    <source>
        <dbReference type="ARBA" id="ARBA00022679"/>
    </source>
</evidence>
<sequence>MTNKFLRLENLAALPESYKNAVVAIGNFDGVHRGHQAVLEKALGIARRTARPAIVYTFEPHPKSFFKPETPVDRLTPAAEKARILELLGFDGVVEQRFDAKFAHLTAEEFVKHILCENFHASAVVTGSDFHFGSKRSGTPEYLEDCGKRFGFAVIKVPPFCDENGKIISSSRIRELLKIGHVEEAANLLGYHYTVCSKVIHGAKLGRTLGFPTANMALAGETGLSFGIYAVRFRRFDGTLYDGVASFGKRPTVEGDGVPLLETFLFSFNGELYDETASVSFYAYLRGEKKFDGLQPLIDQMNKDKDEAQSALKSVRPLSVLDRNFTFTNE</sequence>
<evidence type="ECO:0000256" key="11">
    <source>
        <dbReference type="ARBA" id="ARBA00022840"/>
    </source>
</evidence>
<evidence type="ECO:0000256" key="2">
    <source>
        <dbReference type="ARBA" id="ARBA00004726"/>
    </source>
</evidence>
<dbReference type="GO" id="GO:0008531">
    <property type="term" value="F:riboflavin kinase activity"/>
    <property type="evidence" value="ECO:0007669"/>
    <property type="project" value="UniProtKB-UniRule"/>
</dbReference>
<accession>A0A1R0F925</accession>
<keyword evidence="11 15" id="KW-0067">ATP-binding</keyword>
<dbReference type="Gene3D" id="2.40.30.30">
    <property type="entry name" value="Riboflavin kinase-like"/>
    <property type="match status" value="1"/>
</dbReference>
<gene>
    <name evidence="17" type="ORF">PEB0149_008870</name>
</gene>
<comment type="pathway">
    <text evidence="3 15">Cofactor biosynthesis; FMN biosynthesis; FMN from riboflavin (ATP route): step 1/1.</text>
</comment>
<dbReference type="GO" id="GO:0009231">
    <property type="term" value="P:riboflavin biosynthetic process"/>
    <property type="evidence" value="ECO:0007669"/>
    <property type="project" value="InterPro"/>
</dbReference>
<dbReference type="PANTHER" id="PTHR22749:SF6">
    <property type="entry name" value="RIBOFLAVIN KINASE"/>
    <property type="match status" value="1"/>
</dbReference>
<dbReference type="SUPFAM" id="SSF82114">
    <property type="entry name" value="Riboflavin kinase-like"/>
    <property type="match status" value="1"/>
</dbReference>
<evidence type="ECO:0000256" key="10">
    <source>
        <dbReference type="ARBA" id="ARBA00022827"/>
    </source>
</evidence>
<dbReference type="InterPro" id="IPR014729">
    <property type="entry name" value="Rossmann-like_a/b/a_fold"/>
</dbReference>
<evidence type="ECO:0000313" key="18">
    <source>
        <dbReference type="Proteomes" id="UP000187344"/>
    </source>
</evidence>
<dbReference type="CDD" id="cd02064">
    <property type="entry name" value="FAD_synthetase_N"/>
    <property type="match status" value="1"/>
</dbReference>
<proteinExistence type="inferred from homology"/>
<keyword evidence="12" id="KW-0511">Multifunctional enzyme</keyword>
<dbReference type="NCBIfam" id="NF004159">
    <property type="entry name" value="PRK05627.1-2"/>
    <property type="match status" value="1"/>
</dbReference>
<evidence type="ECO:0000256" key="7">
    <source>
        <dbReference type="ARBA" id="ARBA00022695"/>
    </source>
</evidence>
<dbReference type="GO" id="GO:0009398">
    <property type="term" value="P:FMN biosynthetic process"/>
    <property type="evidence" value="ECO:0007669"/>
    <property type="project" value="UniProtKB-UniRule"/>
</dbReference>
<dbReference type="InterPro" id="IPR015864">
    <property type="entry name" value="FAD_synthase"/>
</dbReference>
<dbReference type="Proteomes" id="UP000187344">
    <property type="component" value="Unassembled WGS sequence"/>
</dbReference>
<evidence type="ECO:0000256" key="12">
    <source>
        <dbReference type="ARBA" id="ARBA00023268"/>
    </source>
</evidence>
<keyword evidence="4 15" id="KW-0285">Flavoprotein</keyword>
<evidence type="ECO:0000256" key="8">
    <source>
        <dbReference type="ARBA" id="ARBA00022741"/>
    </source>
</evidence>
<dbReference type="NCBIfam" id="TIGR00083">
    <property type="entry name" value="ribF"/>
    <property type="match status" value="1"/>
</dbReference>
<protein>
    <recommendedName>
        <fullName evidence="15">Riboflavin biosynthesis protein</fullName>
    </recommendedName>
    <domain>
        <recommendedName>
            <fullName evidence="15">Riboflavin kinase</fullName>
            <ecNumber evidence="15">2.7.1.26</ecNumber>
        </recommendedName>
        <alternativeName>
            <fullName evidence="15">Flavokinase</fullName>
        </alternativeName>
    </domain>
    <domain>
        <recommendedName>
            <fullName evidence="15">FMN adenylyltransferase</fullName>
            <ecNumber evidence="15">2.7.7.2</ecNumber>
        </recommendedName>
        <alternativeName>
            <fullName evidence="15">FAD pyrophosphorylase</fullName>
        </alternativeName>
        <alternativeName>
            <fullName evidence="15">FAD synthase</fullName>
        </alternativeName>
    </domain>
</protein>
<dbReference type="OrthoDB" id="9803667at2"/>
<dbReference type="EC" id="2.7.1.26" evidence="15"/>
<evidence type="ECO:0000256" key="1">
    <source>
        <dbReference type="ARBA" id="ARBA00002121"/>
    </source>
</evidence>
<dbReference type="InterPro" id="IPR023465">
    <property type="entry name" value="Riboflavin_kinase_dom_sf"/>
</dbReference>
<dbReference type="UniPathway" id="UPA00276">
    <property type="reaction ID" value="UER00406"/>
</dbReference>
<evidence type="ECO:0000256" key="4">
    <source>
        <dbReference type="ARBA" id="ARBA00022630"/>
    </source>
</evidence>
<evidence type="ECO:0000256" key="5">
    <source>
        <dbReference type="ARBA" id="ARBA00022643"/>
    </source>
</evidence>
<dbReference type="GO" id="GO:0005524">
    <property type="term" value="F:ATP binding"/>
    <property type="evidence" value="ECO:0007669"/>
    <property type="project" value="UniProtKB-UniRule"/>
</dbReference>
<comment type="pathway">
    <text evidence="2 15">Cofactor biosynthesis; FAD biosynthesis; FAD from FMN: step 1/1.</text>
</comment>
<evidence type="ECO:0000256" key="3">
    <source>
        <dbReference type="ARBA" id="ARBA00005201"/>
    </source>
</evidence>
<keyword evidence="10 15" id="KW-0274">FAD</keyword>
<comment type="caution">
    <text evidence="17">The sequence shown here is derived from an EMBL/GenBank/DDBJ whole genome shotgun (WGS) entry which is preliminary data.</text>
</comment>
<dbReference type="Pfam" id="PF01687">
    <property type="entry name" value="Flavokinase"/>
    <property type="match status" value="1"/>
</dbReference>
<dbReference type="GO" id="GO:0006747">
    <property type="term" value="P:FAD biosynthetic process"/>
    <property type="evidence" value="ECO:0007669"/>
    <property type="project" value="UniProtKB-UniRule"/>
</dbReference>
<comment type="similarity">
    <text evidence="15">Belongs to the ribF family.</text>
</comment>
<keyword evidence="18" id="KW-1185">Reference proteome</keyword>
<dbReference type="FunFam" id="3.40.50.620:FF:000021">
    <property type="entry name" value="Riboflavin biosynthesis protein"/>
    <property type="match status" value="1"/>
</dbReference>
<comment type="catalytic activity">
    <reaction evidence="13 15">
        <text>riboflavin + ATP = FMN + ADP + H(+)</text>
        <dbReference type="Rhea" id="RHEA:14357"/>
        <dbReference type="ChEBI" id="CHEBI:15378"/>
        <dbReference type="ChEBI" id="CHEBI:30616"/>
        <dbReference type="ChEBI" id="CHEBI:57986"/>
        <dbReference type="ChEBI" id="CHEBI:58210"/>
        <dbReference type="ChEBI" id="CHEBI:456216"/>
        <dbReference type="EC" id="2.7.1.26"/>
    </reaction>
</comment>
<dbReference type="EC" id="2.7.7.2" evidence="15"/>
<comment type="function">
    <text evidence="1">Catalyzes the phosphorylation of riboflavin to FMN followed by the adenylation of FMN to FAD.</text>
</comment>
<dbReference type="Pfam" id="PF06574">
    <property type="entry name" value="FAD_syn"/>
    <property type="match status" value="1"/>
</dbReference>
<dbReference type="UniPathway" id="UPA00277">
    <property type="reaction ID" value="UER00407"/>
</dbReference>
<keyword evidence="7 15" id="KW-0548">Nucleotidyltransferase</keyword>
<keyword evidence="5 15" id="KW-0288">FMN</keyword>
<organism evidence="17 18">
    <name type="scientific">Bartonella apis</name>
    <dbReference type="NCBI Taxonomy" id="1686310"/>
    <lineage>
        <taxon>Bacteria</taxon>
        <taxon>Pseudomonadati</taxon>
        <taxon>Pseudomonadota</taxon>
        <taxon>Alphaproteobacteria</taxon>
        <taxon>Hyphomicrobiales</taxon>
        <taxon>Bartonellaceae</taxon>
        <taxon>Bartonella</taxon>
    </lineage>
</organism>
<evidence type="ECO:0000256" key="15">
    <source>
        <dbReference type="PIRNR" id="PIRNR004491"/>
    </source>
</evidence>
<name>A0A1R0F925_9HYPH</name>
<keyword evidence="9 15" id="KW-0418">Kinase</keyword>
<evidence type="ECO:0000256" key="9">
    <source>
        <dbReference type="ARBA" id="ARBA00022777"/>
    </source>
</evidence>
<dbReference type="PIRSF" id="PIRSF004491">
    <property type="entry name" value="FAD_Synth"/>
    <property type="match status" value="1"/>
</dbReference>
<dbReference type="RefSeq" id="WP_075870311.1">
    <property type="nucleotide sequence ID" value="NZ_CALYQA010000001.1"/>
</dbReference>
<dbReference type="AlphaFoldDB" id="A0A1R0F925"/>
<evidence type="ECO:0000259" key="16">
    <source>
        <dbReference type="SMART" id="SM00904"/>
    </source>
</evidence>
<evidence type="ECO:0000256" key="13">
    <source>
        <dbReference type="ARBA" id="ARBA00047880"/>
    </source>
</evidence>
<dbReference type="PANTHER" id="PTHR22749">
    <property type="entry name" value="RIBOFLAVIN KINASE/FMN ADENYLYLTRANSFERASE"/>
    <property type="match status" value="1"/>
</dbReference>